<evidence type="ECO:0000313" key="2">
    <source>
        <dbReference type="Proteomes" id="UP000721861"/>
    </source>
</evidence>
<keyword evidence="2" id="KW-1185">Reference proteome</keyword>
<dbReference type="InterPro" id="IPR014729">
    <property type="entry name" value="Rossmann-like_a/b/a_fold"/>
</dbReference>
<dbReference type="EMBL" id="JAGUCN010000008">
    <property type="protein sequence ID" value="MBS2211502.1"/>
    <property type="molecule type" value="Genomic_DNA"/>
</dbReference>
<reference evidence="1 2" key="1">
    <citation type="journal article" date="2014" name="Int. J. Syst. Evol. Microbiol.">
        <title>Carboxylicivirga gen. nov. in the family Marinilabiliaceae with two novel species, Carboxylicivirga mesophila sp. nov. and Carboxylicivirga taeanensis sp. nov., and reclassification of Cytophaga fermentans as Saccharicrinis fermentans gen. nov., comb. nov.</title>
        <authorList>
            <person name="Yang S.H."/>
            <person name="Seo H.S."/>
            <person name="Woo J.H."/>
            <person name="Oh H.M."/>
            <person name="Jang H."/>
            <person name="Lee J.H."/>
            <person name="Kim S.J."/>
            <person name="Kwon K.K."/>
        </authorList>
    </citation>
    <scope>NUCLEOTIDE SEQUENCE [LARGE SCALE GENOMIC DNA]</scope>
    <source>
        <strain evidence="1 2">JCM 18290</strain>
    </source>
</reference>
<dbReference type="RefSeq" id="WP_212227693.1">
    <property type="nucleotide sequence ID" value="NZ_JAGUCN010000008.1"/>
</dbReference>
<name>A0ABS5K9E3_9BACT</name>
<gene>
    <name evidence="1" type="ORF">KEM09_08825</name>
</gene>
<comment type="caution">
    <text evidence="1">The sequence shown here is derived from an EMBL/GenBank/DDBJ whole genome shotgun (WGS) entry which is preliminary data.</text>
</comment>
<dbReference type="Gene3D" id="3.40.50.620">
    <property type="entry name" value="HUPs"/>
    <property type="match status" value="1"/>
</dbReference>
<evidence type="ECO:0000313" key="1">
    <source>
        <dbReference type="EMBL" id="MBS2211502.1"/>
    </source>
</evidence>
<proteinExistence type="predicted"/>
<accession>A0ABS5K9E3</accession>
<protein>
    <recommendedName>
        <fullName evidence="3">Asparagine synthetase domain-containing protein</fullName>
    </recommendedName>
</protein>
<organism evidence="1 2">
    <name type="scientific">Carboxylicivirga mesophila</name>
    <dbReference type="NCBI Taxonomy" id="1166478"/>
    <lineage>
        <taxon>Bacteria</taxon>
        <taxon>Pseudomonadati</taxon>
        <taxon>Bacteroidota</taxon>
        <taxon>Bacteroidia</taxon>
        <taxon>Marinilabiliales</taxon>
        <taxon>Marinilabiliaceae</taxon>
        <taxon>Carboxylicivirga</taxon>
    </lineage>
</organism>
<dbReference type="SUPFAM" id="SSF52402">
    <property type="entry name" value="Adenine nucleotide alpha hydrolases-like"/>
    <property type="match status" value="1"/>
</dbReference>
<dbReference type="Proteomes" id="UP000721861">
    <property type="component" value="Unassembled WGS sequence"/>
</dbReference>
<evidence type="ECO:0008006" key="3">
    <source>
        <dbReference type="Google" id="ProtNLM"/>
    </source>
</evidence>
<sequence length="567" mass="65529">MSRFLLTVKRSGEQMLTPEVVKLISDTIQPDNIKYNNPVLIDSSGVQYAAVNPVASLRYTENGICFGGLSHPGKEWDKVGTEFKRGDIVIWRNDQQWLEVLSDPVAVRTLWYYLDDEQFIMSTSQRAIAMLLGDFEFNKQAVPWMLQCGSMGPNAWDKRVHYLPGNSVLKLNRLNWSVDIVSDPLKANVIERSEAEQIDMLKETINGAFSNFEYNPEEWQLALSGGYDSRTLLCFLQQFAEPHCLTWGIKEAVNMPANDAFVAKKLAAHFKLKHTYYETNVAPEPVETIFKRFLICGEGRVDHISGYMDGFAIWKRLFENGVHGVIRANQGFGQRHVSSEMDVKRCVGIRLNSELLYSKKFDELNLSEDNLPEWVARKDNETLEVWRDRLYYNFRIPFIHGGLNELKVAYTEVANPWYTYNIVKKAHELPDDSRSQKTMFKKVLHTIGPDIEFAKYPAIEFAHEILHKPHIKDFLIGYLKGINNSELLSDEFVNYVLSRIDKEKVRPKRFSKRAIAIFVRQHLPAKLVKFLRKVPVTRDLDDYTLAFRIYLLVEMVQILKKDSSLLK</sequence>